<protein>
    <submittedName>
        <fullName evidence="7">Transporter substrate-binding domain-containing protein</fullName>
    </submittedName>
</protein>
<dbReference type="GeneID" id="76835209"/>
<evidence type="ECO:0000256" key="3">
    <source>
        <dbReference type="ARBA" id="ARBA00022692"/>
    </source>
</evidence>
<dbReference type="Pfam" id="PF00497">
    <property type="entry name" value="SBP_bac_3"/>
    <property type="match status" value="1"/>
</dbReference>
<keyword evidence="2" id="KW-1003">Cell membrane</keyword>
<name>A0A9X9S2C6_METOG</name>
<evidence type="ECO:0000259" key="6">
    <source>
        <dbReference type="SMART" id="SM00062"/>
    </source>
</evidence>
<proteinExistence type="predicted"/>
<dbReference type="PROSITE" id="PS51257">
    <property type="entry name" value="PROKAR_LIPOPROTEIN"/>
    <property type="match status" value="1"/>
</dbReference>
<sequence>MLSSRNHAALYLILLVGAILFVCGCVNEESATLSMSELSFYTEQLPPYNYEESGLLKGISIDLLDEITARMGEPVSHDRIQLVYWTEGYEAALTGEKTVVFTTARLPEREQSFKWAGPIYPFTTALFARPDHSATIEFPDDLEGVRIGVIKDDVAMLQLLDAGVEPDQLVQETEATVLVQKLLDGEIDFWAYPEVAGKYFTYQVTGNPYALRVVSTLPELEGYYAFSKDVPDSLVQSFQQTLDAIKAEKDAEGISTYEKILGRQIPAVGLAQLTYLTEEWAPYNYEEDGEVTGISIDILNAVFGHMVANQPPEVSIVPLPEGFDAVQDGSTVLFPIVRTAEREPLYKWAGPFTKASFVIFAPIAKNIIISSPEDLNQYRIGVVEDSVENNMLISRGVDPSQIINRGTSEELVQMLEAGEIDLWAMGDLAGRHQILKTATDPNAYEAVYTLSEDDLYFIFSMDVPDLLVEAFQQGLNTVRDQRDATGVSEYEQILYHYLGVGCARQVISDAEVMALVNMTAADIAKDAEGTFQAINAQKAPYWDPENPALYVFVYDSNVTMVAHGDNIRMVGVNYRYKTDVAGKPFRFEILQGARENGTGWIDYVYANPVEQNLYYKTTYYRMVEGSDGNEYVVCSGNFKACGT</sequence>
<accession>A0A9X9S2C6</accession>
<reference evidence="7" key="1">
    <citation type="submission" date="2022-11" db="EMBL/GenBank/DDBJ databases">
        <title>Complete genome sequence of Methanogenium organophilum DSM 3596.</title>
        <authorList>
            <person name="Chen S.-C."/>
            <person name="Lai S.-J."/>
            <person name="You Y.-T."/>
        </authorList>
    </citation>
    <scope>NUCLEOTIDE SEQUENCE</scope>
    <source>
        <strain evidence="7">DSM 3596</strain>
    </source>
</reference>
<keyword evidence="3" id="KW-0812">Transmembrane</keyword>
<dbReference type="KEGG" id="mou:OU421_08865"/>
<keyword evidence="8" id="KW-1185">Reference proteome</keyword>
<dbReference type="Gene3D" id="3.30.450.20">
    <property type="entry name" value="PAS domain"/>
    <property type="match status" value="1"/>
</dbReference>
<dbReference type="PANTHER" id="PTHR38834:SF3">
    <property type="entry name" value="SOLUTE-BINDING PROTEIN FAMILY 3_N-TERMINAL DOMAIN-CONTAINING PROTEIN"/>
    <property type="match status" value="1"/>
</dbReference>
<dbReference type="Gene3D" id="3.40.190.10">
    <property type="entry name" value="Periplasmic binding protein-like II"/>
    <property type="match status" value="4"/>
</dbReference>
<dbReference type="AlphaFoldDB" id="A0A9X9S2C6"/>
<dbReference type="Proteomes" id="UP001163096">
    <property type="component" value="Chromosome"/>
</dbReference>
<dbReference type="InterPro" id="IPR001638">
    <property type="entry name" value="Solute-binding_3/MltF_N"/>
</dbReference>
<dbReference type="PANTHER" id="PTHR38834">
    <property type="entry name" value="PERIPLASMIC SUBSTRATE BINDING PROTEIN FAMILY 3"/>
    <property type="match status" value="1"/>
</dbReference>
<dbReference type="EMBL" id="CP113361">
    <property type="protein sequence ID" value="WAI00539.1"/>
    <property type="molecule type" value="Genomic_DNA"/>
</dbReference>
<dbReference type="GO" id="GO:0005886">
    <property type="term" value="C:plasma membrane"/>
    <property type="evidence" value="ECO:0007669"/>
    <property type="project" value="UniProtKB-SubCell"/>
</dbReference>
<evidence type="ECO:0000313" key="7">
    <source>
        <dbReference type="EMBL" id="WAI00539.1"/>
    </source>
</evidence>
<feature type="domain" description="Solute-binding protein family 3/N-terminal" evidence="6">
    <location>
        <begin position="272"/>
        <end position="501"/>
    </location>
</feature>
<dbReference type="RefSeq" id="WP_268185741.1">
    <property type="nucleotide sequence ID" value="NZ_CP113361.1"/>
</dbReference>
<evidence type="ECO:0000256" key="2">
    <source>
        <dbReference type="ARBA" id="ARBA00022475"/>
    </source>
</evidence>
<evidence type="ECO:0000256" key="1">
    <source>
        <dbReference type="ARBA" id="ARBA00004651"/>
    </source>
</evidence>
<dbReference type="Pfam" id="PF17200">
    <property type="entry name" value="sCache_2"/>
    <property type="match status" value="1"/>
</dbReference>
<dbReference type="SMART" id="SM00062">
    <property type="entry name" value="PBPb"/>
    <property type="match status" value="1"/>
</dbReference>
<dbReference type="SUPFAM" id="SSF53850">
    <property type="entry name" value="Periplasmic binding protein-like II"/>
    <property type="match status" value="2"/>
</dbReference>
<keyword evidence="5" id="KW-0472">Membrane</keyword>
<organism evidence="7 8">
    <name type="scientific">Methanogenium organophilum</name>
    <dbReference type="NCBI Taxonomy" id="2199"/>
    <lineage>
        <taxon>Archaea</taxon>
        <taxon>Methanobacteriati</taxon>
        <taxon>Methanobacteriota</taxon>
        <taxon>Stenosarchaea group</taxon>
        <taxon>Methanomicrobia</taxon>
        <taxon>Methanomicrobiales</taxon>
        <taxon>Methanomicrobiaceae</taxon>
        <taxon>Methanogenium</taxon>
    </lineage>
</organism>
<evidence type="ECO:0000313" key="8">
    <source>
        <dbReference type="Proteomes" id="UP001163096"/>
    </source>
</evidence>
<evidence type="ECO:0000256" key="5">
    <source>
        <dbReference type="ARBA" id="ARBA00023136"/>
    </source>
</evidence>
<comment type="subcellular location">
    <subcellularLocation>
        <location evidence="1">Cell membrane</location>
        <topology evidence="1">Multi-pass membrane protein</topology>
    </subcellularLocation>
</comment>
<evidence type="ECO:0000256" key="4">
    <source>
        <dbReference type="ARBA" id="ARBA00022989"/>
    </source>
</evidence>
<keyword evidence="4" id="KW-1133">Transmembrane helix</keyword>
<gene>
    <name evidence="7" type="ORF">OU421_08865</name>
</gene>
<dbReference type="InterPro" id="IPR033480">
    <property type="entry name" value="sCache_2"/>
</dbReference>